<dbReference type="PANTHER" id="PTHR46401">
    <property type="entry name" value="GLYCOSYLTRANSFERASE WBBK-RELATED"/>
    <property type="match status" value="1"/>
</dbReference>
<dbReference type="SUPFAM" id="SSF53756">
    <property type="entry name" value="UDP-Glycosyltransferase/glycogen phosphorylase"/>
    <property type="match status" value="1"/>
</dbReference>
<accession>A0A0G2ZAC2</accession>
<evidence type="ECO:0000256" key="1">
    <source>
        <dbReference type="ARBA" id="ARBA00022679"/>
    </source>
</evidence>
<dbReference type="PATRIC" id="fig|1330330.3.peg.61"/>
<dbReference type="STRING" id="1330330.IX53_00325"/>
<dbReference type="KEGG" id="kpf:IX53_00325"/>
<dbReference type="Gene3D" id="3.40.50.2000">
    <property type="entry name" value="Glycogen Phosphorylase B"/>
    <property type="match status" value="1"/>
</dbReference>
<keyword evidence="4" id="KW-1185">Reference proteome</keyword>
<dbReference type="RefSeq" id="WP_047753659.1">
    <property type="nucleotide sequence ID" value="NZ_CAJUHA010000002.1"/>
</dbReference>
<sequence length="368" mass="42249">MKICVITTAHPPNDVRINKEIKTALKAGASITYIAPQGVFDIDGVDYIPITKHASRIKRFVFGSREAFKKALKVDANIYHFHDPELINIGIKLKKTGKKVIYDIHENYPSVILQKTWIPRFLRKILAKVVDVKERRAVSKFDGIVVVVPQQLQRFQGVREFAVLPNYPESTIFNEVSENKKSDKLRFVYVGSLDEDRAIIEMIKAYEILVGKGYEIELHLAGPIYTEKIRQFIQRAEVTLKGFRYFGQVPYKKALEITANSDIGMLVIHRGKSKEESSPLKMFEYMAFGLPIIASNFDYWKNILENPSCALYVDPESPEDIAKKMELLVKDQVLRKTLGNAGREKSKNYLWESIEECLVELYERVGKK</sequence>
<proteinExistence type="predicted"/>
<dbReference type="PANTHER" id="PTHR46401:SF2">
    <property type="entry name" value="GLYCOSYLTRANSFERASE WBBK-RELATED"/>
    <property type="match status" value="1"/>
</dbReference>
<feature type="domain" description="Glycosyl transferase family 1" evidence="2">
    <location>
        <begin position="177"/>
        <end position="344"/>
    </location>
</feature>
<evidence type="ECO:0000313" key="4">
    <source>
        <dbReference type="Proteomes" id="UP000035159"/>
    </source>
</evidence>
<organism evidence="3 4">
    <name type="scientific">Kosmotoga pacifica</name>
    <dbReference type="NCBI Taxonomy" id="1330330"/>
    <lineage>
        <taxon>Bacteria</taxon>
        <taxon>Thermotogati</taxon>
        <taxon>Thermotogota</taxon>
        <taxon>Thermotogae</taxon>
        <taxon>Kosmotogales</taxon>
        <taxon>Kosmotogaceae</taxon>
        <taxon>Kosmotoga</taxon>
    </lineage>
</organism>
<dbReference type="CDD" id="cd03794">
    <property type="entry name" value="GT4_WbuB-like"/>
    <property type="match status" value="1"/>
</dbReference>
<evidence type="ECO:0000313" key="3">
    <source>
        <dbReference type="EMBL" id="AKI96524.1"/>
    </source>
</evidence>
<gene>
    <name evidence="3" type="ORF">IX53_00325</name>
</gene>
<dbReference type="EMBL" id="CP011232">
    <property type="protein sequence ID" value="AKI96524.1"/>
    <property type="molecule type" value="Genomic_DNA"/>
</dbReference>
<dbReference type="InterPro" id="IPR001296">
    <property type="entry name" value="Glyco_trans_1"/>
</dbReference>
<evidence type="ECO:0000259" key="2">
    <source>
        <dbReference type="Pfam" id="PF00534"/>
    </source>
</evidence>
<dbReference type="OrthoDB" id="529091at2"/>
<dbReference type="GO" id="GO:0009103">
    <property type="term" value="P:lipopolysaccharide biosynthetic process"/>
    <property type="evidence" value="ECO:0007669"/>
    <property type="project" value="TreeGrafter"/>
</dbReference>
<name>A0A0G2ZAC2_9BACT</name>
<dbReference type="Proteomes" id="UP000035159">
    <property type="component" value="Chromosome"/>
</dbReference>
<keyword evidence="1" id="KW-0808">Transferase</keyword>
<dbReference type="GO" id="GO:0016757">
    <property type="term" value="F:glycosyltransferase activity"/>
    <property type="evidence" value="ECO:0007669"/>
    <property type="project" value="InterPro"/>
</dbReference>
<dbReference type="AlphaFoldDB" id="A0A0G2ZAC2"/>
<reference evidence="3 4" key="1">
    <citation type="submission" date="2015-04" db="EMBL/GenBank/DDBJ databases">
        <title>Complete Genome Sequence of Kosmotoga pacifica SLHLJ1.</title>
        <authorList>
            <person name="Jiang L.J."/>
            <person name="Shao Z.Z."/>
            <person name="Jebbar M."/>
        </authorList>
    </citation>
    <scope>NUCLEOTIDE SEQUENCE [LARGE SCALE GENOMIC DNA]</scope>
    <source>
        <strain evidence="3 4">SLHLJ1</strain>
    </source>
</reference>
<dbReference type="Pfam" id="PF00534">
    <property type="entry name" value="Glycos_transf_1"/>
    <property type="match status" value="1"/>
</dbReference>
<protein>
    <recommendedName>
        <fullName evidence="2">Glycosyl transferase family 1 domain-containing protein</fullName>
    </recommendedName>
</protein>